<dbReference type="PANTHER" id="PTHR16504:SF5">
    <property type="entry name" value="5'(3')-DEOXYRIBONUCLEOTIDASE, CYTOSOLIC TYPE"/>
    <property type="match status" value="1"/>
</dbReference>
<dbReference type="PANTHER" id="PTHR16504">
    <property type="entry name" value="5'(3')-DEOXYRIBONUCLEOTIDASE"/>
    <property type="match status" value="1"/>
</dbReference>
<keyword evidence="2" id="KW-1185">Reference proteome</keyword>
<dbReference type="Proteomes" id="UP000645828">
    <property type="component" value="Unassembled WGS sequence"/>
</dbReference>
<dbReference type="GO" id="GO:0008253">
    <property type="term" value="F:5'-nucleotidase activity"/>
    <property type="evidence" value="ECO:0007669"/>
    <property type="project" value="TreeGrafter"/>
</dbReference>
<dbReference type="EMBL" id="CAJHUB010000772">
    <property type="protein sequence ID" value="CAD7691024.1"/>
    <property type="molecule type" value="Genomic_DNA"/>
</dbReference>
<dbReference type="Gene3D" id="3.40.50.1000">
    <property type="entry name" value="HAD superfamily/HAD-like"/>
    <property type="match status" value="1"/>
</dbReference>
<dbReference type="SUPFAM" id="SSF56784">
    <property type="entry name" value="HAD-like"/>
    <property type="match status" value="1"/>
</dbReference>
<evidence type="ECO:0000313" key="1">
    <source>
        <dbReference type="EMBL" id="CAD7691024.1"/>
    </source>
</evidence>
<dbReference type="AlphaFoldDB" id="A0A811ZS29"/>
<dbReference type="GO" id="GO:0009223">
    <property type="term" value="P:pyrimidine deoxyribonucleotide catabolic process"/>
    <property type="evidence" value="ECO:0007669"/>
    <property type="project" value="TreeGrafter"/>
</dbReference>
<protein>
    <submittedName>
        <fullName evidence="1">(raccoon dog) hypothetical protein</fullName>
    </submittedName>
</protein>
<accession>A0A811ZS29</accession>
<dbReference type="GO" id="GO:0005739">
    <property type="term" value="C:mitochondrion"/>
    <property type="evidence" value="ECO:0007669"/>
    <property type="project" value="TreeGrafter"/>
</dbReference>
<organism evidence="1 2">
    <name type="scientific">Nyctereutes procyonoides</name>
    <name type="common">Raccoon dog</name>
    <name type="synonym">Canis procyonoides</name>
    <dbReference type="NCBI Taxonomy" id="34880"/>
    <lineage>
        <taxon>Eukaryota</taxon>
        <taxon>Metazoa</taxon>
        <taxon>Chordata</taxon>
        <taxon>Craniata</taxon>
        <taxon>Vertebrata</taxon>
        <taxon>Euteleostomi</taxon>
        <taxon>Mammalia</taxon>
        <taxon>Eutheria</taxon>
        <taxon>Laurasiatheria</taxon>
        <taxon>Carnivora</taxon>
        <taxon>Caniformia</taxon>
        <taxon>Canidae</taxon>
        <taxon>Nyctereutes</taxon>
    </lineage>
</organism>
<sequence length="171" mass="19499">MWLSIKLPQPPIPASPASQAWHPWLVWLLMDMDSMLASGGASLLQGVCCSFPGEPQVAVEIVYEAQDFFLDLEPISGALEAKWEINNMQDTEVFICTSPLMNTVWMRSTTRWRIRPQVVEDDILMRDKLPHLALPCSRRQLLSWSDIWMKTTDSKEGARKGRQASREPQQS</sequence>
<comment type="caution">
    <text evidence="1">The sequence shown here is derived from an EMBL/GenBank/DDBJ whole genome shotgun (WGS) entry which is preliminary data.</text>
</comment>
<reference evidence="1" key="1">
    <citation type="submission" date="2020-12" db="EMBL/GenBank/DDBJ databases">
        <authorList>
            <consortium name="Molecular Ecology Group"/>
        </authorList>
    </citation>
    <scope>NUCLEOTIDE SEQUENCE</scope>
    <source>
        <strain evidence="1">TBG_1078</strain>
    </source>
</reference>
<dbReference type="InterPro" id="IPR036412">
    <property type="entry name" value="HAD-like_sf"/>
</dbReference>
<evidence type="ECO:0000313" key="2">
    <source>
        <dbReference type="Proteomes" id="UP000645828"/>
    </source>
</evidence>
<proteinExistence type="predicted"/>
<dbReference type="InterPro" id="IPR023214">
    <property type="entry name" value="HAD_sf"/>
</dbReference>
<name>A0A811ZS29_NYCPR</name>
<gene>
    <name evidence="1" type="ORF">NYPRO_LOCUS23818</name>
</gene>